<keyword evidence="3" id="KW-1185">Reference proteome</keyword>
<keyword evidence="1" id="KW-0812">Transmembrane</keyword>
<comment type="caution">
    <text evidence="2">The sequence shown here is derived from an EMBL/GenBank/DDBJ whole genome shotgun (WGS) entry which is preliminary data.</text>
</comment>
<evidence type="ECO:0000313" key="3">
    <source>
        <dbReference type="Proteomes" id="UP001244242"/>
    </source>
</evidence>
<sequence>MDRKHYINRFGWEAMTTLSLAVVAASLVGMLLTQQVSVTLGVTVLVISVGTLAASITSAPHCRPRRIAMNDILLGILLTSPLWVGALLLLPTTIMELRGK</sequence>
<accession>A0ABT6VDY0</accession>
<organism evidence="2 3">
    <name type="scientific">Halomonas kalidii</name>
    <dbReference type="NCBI Taxonomy" id="3043293"/>
    <lineage>
        <taxon>Bacteria</taxon>
        <taxon>Pseudomonadati</taxon>
        <taxon>Pseudomonadota</taxon>
        <taxon>Gammaproteobacteria</taxon>
        <taxon>Oceanospirillales</taxon>
        <taxon>Halomonadaceae</taxon>
        <taxon>Halomonas</taxon>
    </lineage>
</organism>
<dbReference type="EMBL" id="JASCQO010000004">
    <property type="protein sequence ID" value="MDI5932203.1"/>
    <property type="molecule type" value="Genomic_DNA"/>
</dbReference>
<evidence type="ECO:0000256" key="1">
    <source>
        <dbReference type="SAM" id="Phobius"/>
    </source>
</evidence>
<gene>
    <name evidence="2" type="ORF">QLQ84_00190</name>
</gene>
<proteinExistence type="predicted"/>
<keyword evidence="1" id="KW-1133">Transmembrane helix</keyword>
<feature type="transmembrane region" description="Helical" evidence="1">
    <location>
        <begin position="38"/>
        <end position="60"/>
    </location>
</feature>
<reference evidence="2 3" key="1">
    <citation type="submission" date="2023-04" db="EMBL/GenBank/DDBJ databases">
        <title>Halomonas strains isolated from rhizosphere soil.</title>
        <authorList>
            <person name="Xu L."/>
            <person name="Sun J.-Q."/>
        </authorList>
    </citation>
    <scope>NUCLEOTIDE SEQUENCE [LARGE SCALE GENOMIC DNA]</scope>
    <source>
        <strain evidence="2 3">LN1S58</strain>
    </source>
</reference>
<feature type="transmembrane region" description="Helical" evidence="1">
    <location>
        <begin position="72"/>
        <end position="94"/>
    </location>
</feature>
<dbReference type="RefSeq" id="WP_282719729.1">
    <property type="nucleotide sequence ID" value="NZ_JASCQO010000004.1"/>
</dbReference>
<feature type="transmembrane region" description="Helical" evidence="1">
    <location>
        <begin position="12"/>
        <end position="32"/>
    </location>
</feature>
<dbReference type="Proteomes" id="UP001244242">
    <property type="component" value="Unassembled WGS sequence"/>
</dbReference>
<protein>
    <submittedName>
        <fullName evidence="2">Uncharacterized protein</fullName>
    </submittedName>
</protein>
<name>A0ABT6VDY0_9GAMM</name>
<evidence type="ECO:0000313" key="2">
    <source>
        <dbReference type="EMBL" id="MDI5932203.1"/>
    </source>
</evidence>
<keyword evidence="1" id="KW-0472">Membrane</keyword>